<comment type="similarity">
    <text evidence="2">Belongs to the beta-catenin family.</text>
</comment>
<dbReference type="AlphaFoldDB" id="A0A6S9A7G0"/>
<dbReference type="InterPro" id="IPR045156">
    <property type="entry name" value="Vac8"/>
</dbReference>
<gene>
    <name evidence="9" type="ORF">DBRI00130_LOCUS43495</name>
</gene>
<dbReference type="GO" id="GO:0071562">
    <property type="term" value="P:nucleus-vacuole junction assembly"/>
    <property type="evidence" value="ECO:0007669"/>
    <property type="project" value="InterPro"/>
</dbReference>
<evidence type="ECO:0000256" key="1">
    <source>
        <dbReference type="ARBA" id="ARBA00004592"/>
    </source>
</evidence>
<evidence type="ECO:0000256" key="8">
    <source>
        <dbReference type="SAM" id="MobiDB-lite"/>
    </source>
</evidence>
<organism evidence="9">
    <name type="scientific">Ditylum brightwellii</name>
    <dbReference type="NCBI Taxonomy" id="49249"/>
    <lineage>
        <taxon>Eukaryota</taxon>
        <taxon>Sar</taxon>
        <taxon>Stramenopiles</taxon>
        <taxon>Ochrophyta</taxon>
        <taxon>Bacillariophyta</taxon>
        <taxon>Mediophyceae</taxon>
        <taxon>Lithodesmiophycidae</taxon>
        <taxon>Lithodesmiales</taxon>
        <taxon>Lithodesmiaceae</taxon>
        <taxon>Ditylum</taxon>
    </lineage>
</organism>
<dbReference type="SUPFAM" id="SSF48371">
    <property type="entry name" value="ARM repeat"/>
    <property type="match status" value="1"/>
</dbReference>
<keyword evidence="3" id="KW-0926">Vacuole</keyword>
<evidence type="ECO:0000256" key="7">
    <source>
        <dbReference type="ARBA" id="ARBA00026209"/>
    </source>
</evidence>
<keyword evidence="6" id="KW-0449">Lipoprotein</keyword>
<dbReference type="InterPro" id="IPR016024">
    <property type="entry name" value="ARM-type_fold"/>
</dbReference>
<dbReference type="PANTHER" id="PTHR47249">
    <property type="entry name" value="VACUOLAR PROTEIN 8"/>
    <property type="match status" value="1"/>
</dbReference>
<evidence type="ECO:0000313" key="9">
    <source>
        <dbReference type="EMBL" id="CAE4667375.1"/>
    </source>
</evidence>
<name>A0A6S9A7G0_9STRA</name>
<proteinExistence type="inferred from homology"/>
<evidence type="ECO:0000256" key="6">
    <source>
        <dbReference type="ARBA" id="ARBA00023288"/>
    </source>
</evidence>
<keyword evidence="5" id="KW-0472">Membrane</keyword>
<dbReference type="Gene3D" id="1.25.10.10">
    <property type="entry name" value="Leucine-rich Repeat Variant"/>
    <property type="match status" value="1"/>
</dbReference>
<keyword evidence="4" id="KW-0677">Repeat</keyword>
<reference evidence="9" key="1">
    <citation type="submission" date="2021-01" db="EMBL/GenBank/DDBJ databases">
        <authorList>
            <person name="Corre E."/>
            <person name="Pelletier E."/>
            <person name="Niang G."/>
            <person name="Scheremetjew M."/>
            <person name="Finn R."/>
            <person name="Kale V."/>
            <person name="Holt S."/>
            <person name="Cochrane G."/>
            <person name="Meng A."/>
            <person name="Brown T."/>
            <person name="Cohen L."/>
        </authorList>
    </citation>
    <scope>NUCLEOTIDE SEQUENCE</scope>
    <source>
        <strain evidence="9">GSO104</strain>
    </source>
</reference>
<evidence type="ECO:0000256" key="5">
    <source>
        <dbReference type="ARBA" id="ARBA00023136"/>
    </source>
</evidence>
<evidence type="ECO:0000256" key="4">
    <source>
        <dbReference type="ARBA" id="ARBA00022737"/>
    </source>
</evidence>
<dbReference type="InterPro" id="IPR000225">
    <property type="entry name" value="Armadillo"/>
</dbReference>
<dbReference type="GO" id="GO:0043495">
    <property type="term" value="F:protein-membrane adaptor activity"/>
    <property type="evidence" value="ECO:0007669"/>
    <property type="project" value="InterPro"/>
</dbReference>
<accession>A0A6S9A7G0</accession>
<dbReference type="EMBL" id="HBNS01060414">
    <property type="protein sequence ID" value="CAE4667375.1"/>
    <property type="molecule type" value="Transcribed_RNA"/>
</dbReference>
<dbReference type="SMART" id="SM00185">
    <property type="entry name" value="ARM"/>
    <property type="match status" value="4"/>
</dbReference>
<feature type="compositionally biased region" description="Polar residues" evidence="8">
    <location>
        <begin position="603"/>
        <end position="625"/>
    </location>
</feature>
<comment type="subcellular location">
    <subcellularLocation>
        <location evidence="1">Vacuole membrane</location>
        <topology evidence="1">Lipid-anchor</topology>
    </subcellularLocation>
</comment>
<evidence type="ECO:0000256" key="2">
    <source>
        <dbReference type="ARBA" id="ARBA00005462"/>
    </source>
</evidence>
<protein>
    <recommendedName>
        <fullName evidence="7">Vacuolar protein 8</fullName>
    </recommendedName>
</protein>
<dbReference type="PANTHER" id="PTHR47249:SF1">
    <property type="entry name" value="VACUOLAR PROTEIN 8"/>
    <property type="match status" value="1"/>
</dbReference>
<sequence>MLSVLFPWSRGSNNGQVEPAPEPHLGASPEPVISPLRQMLDAVNMTILPHDVRVSCIAQACDFFDHRDRVAHDSELREGAANVLLQKLAFALHLNCEDEEHVNRNGSGGYRYGGTDAIVAHRARGRAAVMPSPGGGTDGEQEIAMIASCLEMVHRASPEAIAASFEEVGTEALPLMVAVMERPFRRIQREVRWAEKENMPGGPERAAATAVSRAQKLAVQKITKLLAIYSLVPQAKIPMARCPGMLPVLVTIIDTHSFNRVRPAAPALHPGSNSRRLQTQAASGAGLYMTEAARFNTIATLTNLAAAEENRMLMLAEPSLVDNVARVVHNERSDVARQCSALAIMNLSNGDREHVPEMAGNELVLETILRLMKDDQPETRRNAAVALFNVACADRNTVRLARYRDGIILEALIEIVSNDDPNRTRDEARINAAETLFNMSCSEVRETTDRMADHTGLLESLAMTLRSNGAALEVKMYCAATLRRMAEIIHAPQPSQGALLTALIKASGWTRTACIAEAFRSQAEVSENRLHMAEHHGLLNALSKMALAVGGEEDDRVREAAVSAIELMSRDESTREALAHNEGVIMALTRASYGNDNADEFETTNSRVASQNSSRQTTESDTTPLGDNRMSRDQGRLVQVALKNLVAAM</sequence>
<dbReference type="InterPro" id="IPR011989">
    <property type="entry name" value="ARM-like"/>
</dbReference>
<feature type="region of interest" description="Disordered" evidence="8">
    <location>
        <begin position="596"/>
        <end position="633"/>
    </location>
</feature>
<dbReference type="GO" id="GO:0005774">
    <property type="term" value="C:vacuolar membrane"/>
    <property type="evidence" value="ECO:0007669"/>
    <property type="project" value="UniProtKB-SubCell"/>
</dbReference>
<evidence type="ECO:0000256" key="3">
    <source>
        <dbReference type="ARBA" id="ARBA00022554"/>
    </source>
</evidence>